<reference evidence="7 8" key="1">
    <citation type="submission" date="2018-11" db="EMBL/GenBank/DDBJ databases">
        <title>Draft genome sequence of Ferruginibacter sp. BO-59.</title>
        <authorList>
            <person name="Im W.T."/>
        </authorList>
    </citation>
    <scope>NUCLEOTIDE SEQUENCE [LARGE SCALE GENOMIC DNA]</scope>
    <source>
        <strain evidence="7 8">BO-59</strain>
    </source>
</reference>
<dbReference type="PANTHER" id="PTHR38480">
    <property type="entry name" value="SLR0254 PROTEIN"/>
    <property type="match status" value="1"/>
</dbReference>
<evidence type="ECO:0000256" key="5">
    <source>
        <dbReference type="SAM" id="Phobius"/>
    </source>
</evidence>
<evidence type="ECO:0000259" key="6">
    <source>
        <dbReference type="Pfam" id="PF06271"/>
    </source>
</evidence>
<dbReference type="EMBL" id="RJJR01000006">
    <property type="protein sequence ID" value="RNI36899.1"/>
    <property type="molecule type" value="Genomic_DNA"/>
</dbReference>
<evidence type="ECO:0000313" key="8">
    <source>
        <dbReference type="Proteomes" id="UP000267223"/>
    </source>
</evidence>
<dbReference type="Pfam" id="PF06271">
    <property type="entry name" value="RDD"/>
    <property type="match status" value="1"/>
</dbReference>
<keyword evidence="4 5" id="KW-0472">Membrane</keyword>
<dbReference type="PANTHER" id="PTHR38480:SF1">
    <property type="entry name" value="SLR0254 PROTEIN"/>
    <property type="match status" value="1"/>
</dbReference>
<evidence type="ECO:0000256" key="2">
    <source>
        <dbReference type="ARBA" id="ARBA00022692"/>
    </source>
</evidence>
<name>A0A3M9NGH6_9BACT</name>
<sequence>MPLIQIETPFNIELEFEIAEAYKRLFAYLVDFAILLVFFISMKYFYYGGFNLAGVESLKSHVGLDILTISIPMLLYSLVCEVMMHGQTVGKKIFNIRIISVAGGEPSLSQYTTRWIFKVFEWPFFFGYTFFSLQNIAAYILLTGFWGMVVLIFIAVSKKNQRLGDIAANTVVINTVSPFSVKDTVFREISDTNYHVSFPQVLKLSDRDINTIKNVVNSYHQEHNADTCDRLAWKVQEVLHIQTDMYSISFLETLLADYNYLATK</sequence>
<dbReference type="RefSeq" id="WP_123120383.1">
    <property type="nucleotide sequence ID" value="NZ_RJJR01000006.1"/>
</dbReference>
<organism evidence="7 8">
    <name type="scientific">Hanamia caeni</name>
    <dbReference type="NCBI Taxonomy" id="2294116"/>
    <lineage>
        <taxon>Bacteria</taxon>
        <taxon>Pseudomonadati</taxon>
        <taxon>Bacteroidota</taxon>
        <taxon>Chitinophagia</taxon>
        <taxon>Chitinophagales</taxon>
        <taxon>Chitinophagaceae</taxon>
        <taxon>Hanamia</taxon>
    </lineage>
</organism>
<dbReference type="OrthoDB" id="9814143at2"/>
<comment type="subcellular location">
    <subcellularLocation>
        <location evidence="1">Membrane</location>
        <topology evidence="1">Multi-pass membrane protein</topology>
    </subcellularLocation>
</comment>
<dbReference type="Proteomes" id="UP000267223">
    <property type="component" value="Unassembled WGS sequence"/>
</dbReference>
<evidence type="ECO:0000256" key="3">
    <source>
        <dbReference type="ARBA" id="ARBA00022989"/>
    </source>
</evidence>
<gene>
    <name evidence="7" type="ORF">EFY79_09045</name>
</gene>
<dbReference type="GO" id="GO:0016020">
    <property type="term" value="C:membrane"/>
    <property type="evidence" value="ECO:0007669"/>
    <property type="project" value="UniProtKB-SubCell"/>
</dbReference>
<feature type="transmembrane region" description="Helical" evidence="5">
    <location>
        <begin position="25"/>
        <end position="46"/>
    </location>
</feature>
<keyword evidence="3 5" id="KW-1133">Transmembrane helix</keyword>
<feature type="transmembrane region" description="Helical" evidence="5">
    <location>
        <begin position="66"/>
        <end position="84"/>
    </location>
</feature>
<evidence type="ECO:0000256" key="1">
    <source>
        <dbReference type="ARBA" id="ARBA00004141"/>
    </source>
</evidence>
<feature type="transmembrane region" description="Helical" evidence="5">
    <location>
        <begin position="137"/>
        <end position="156"/>
    </location>
</feature>
<feature type="domain" description="RDD" evidence="6">
    <location>
        <begin position="19"/>
        <end position="169"/>
    </location>
</feature>
<keyword evidence="8" id="KW-1185">Reference proteome</keyword>
<proteinExistence type="predicted"/>
<dbReference type="AlphaFoldDB" id="A0A3M9NGH6"/>
<keyword evidence="2 5" id="KW-0812">Transmembrane</keyword>
<accession>A0A3M9NGH6</accession>
<protein>
    <submittedName>
        <fullName evidence="7">RDD family protein</fullName>
    </submittedName>
</protein>
<dbReference type="InterPro" id="IPR010432">
    <property type="entry name" value="RDD"/>
</dbReference>
<evidence type="ECO:0000313" key="7">
    <source>
        <dbReference type="EMBL" id="RNI36899.1"/>
    </source>
</evidence>
<comment type="caution">
    <text evidence="7">The sequence shown here is derived from an EMBL/GenBank/DDBJ whole genome shotgun (WGS) entry which is preliminary data.</text>
</comment>
<evidence type="ECO:0000256" key="4">
    <source>
        <dbReference type="ARBA" id="ARBA00023136"/>
    </source>
</evidence>